<dbReference type="EC" id="2.7.7.6" evidence="5"/>
<dbReference type="Pfam" id="PF07288">
    <property type="entry name" value="RpoY"/>
    <property type="match status" value="1"/>
</dbReference>
<evidence type="ECO:0000256" key="2">
    <source>
        <dbReference type="ARBA" id="ARBA00022679"/>
    </source>
</evidence>
<evidence type="ECO:0000313" key="6">
    <source>
        <dbReference type="EMBL" id="MBS4189049.1"/>
    </source>
</evidence>
<evidence type="ECO:0000256" key="4">
    <source>
        <dbReference type="ARBA" id="ARBA00023163"/>
    </source>
</evidence>
<keyword evidence="1 5" id="KW-0240">DNA-directed RNA polymerase</keyword>
<protein>
    <recommendedName>
        <fullName evidence="5">DNA-directed RNA polymerase subunit epsilon</fullName>
        <shortName evidence="5">RNAP epsilon subunit</shortName>
        <ecNumber evidence="5">2.7.7.6</ecNumber>
    </recommendedName>
    <alternativeName>
        <fullName evidence="5">RNA polymerase epsilon subunit</fullName>
    </alternativeName>
    <alternativeName>
        <fullName evidence="5">Transcriptase subunit epsilon</fullName>
    </alternativeName>
</protein>
<gene>
    <name evidence="5" type="primary">rpoY</name>
    <name evidence="6" type="ORF">KHA94_02315</name>
</gene>
<evidence type="ECO:0000256" key="5">
    <source>
        <dbReference type="HAMAP-Rule" id="MF_01553"/>
    </source>
</evidence>
<dbReference type="Gene3D" id="3.10.20.730">
    <property type="entry name" value="RNAP, epsilon subunit-like"/>
    <property type="match status" value="1"/>
</dbReference>
<comment type="catalytic activity">
    <reaction evidence="5">
        <text>RNA(n) + a ribonucleoside 5'-triphosphate = RNA(n+1) + diphosphate</text>
        <dbReference type="Rhea" id="RHEA:21248"/>
        <dbReference type="Rhea" id="RHEA-COMP:14527"/>
        <dbReference type="Rhea" id="RHEA-COMP:17342"/>
        <dbReference type="ChEBI" id="CHEBI:33019"/>
        <dbReference type="ChEBI" id="CHEBI:61557"/>
        <dbReference type="ChEBI" id="CHEBI:140395"/>
        <dbReference type="EC" id="2.7.7.6"/>
    </reaction>
</comment>
<comment type="subunit">
    <text evidence="5">RNAP is composed of a core of 2 alpha, a beta and a beta' subunit. The core is associated with a delta subunit, and at least one of epsilon or omega. When a sigma factor is associated with the core the holoenzyme is formed, which can initiate transcription.</text>
</comment>
<dbReference type="NCBIfam" id="NF010188">
    <property type="entry name" value="PRK13667.1"/>
    <property type="match status" value="1"/>
</dbReference>
<evidence type="ECO:0000256" key="3">
    <source>
        <dbReference type="ARBA" id="ARBA00022695"/>
    </source>
</evidence>
<keyword evidence="2 5" id="KW-0808">Transferase</keyword>
<evidence type="ECO:0000256" key="1">
    <source>
        <dbReference type="ARBA" id="ARBA00022478"/>
    </source>
</evidence>
<reference evidence="6 7" key="1">
    <citation type="submission" date="2021-05" db="EMBL/GenBank/DDBJ databases">
        <title>Novel Bacillus species.</title>
        <authorList>
            <person name="Liu G."/>
        </authorList>
    </citation>
    <scope>NUCLEOTIDE SEQUENCE [LARGE SCALE GENOMIC DNA]</scope>
    <source>
        <strain evidence="6 7">FJAT-49705</strain>
    </source>
</reference>
<proteinExistence type="inferred from homology"/>
<name>A0ABS5NQ56_9BACI</name>
<comment type="function">
    <text evidence="5">A non-essential component of RNA polymerase (RNAP).</text>
</comment>
<keyword evidence="7" id="KW-1185">Reference proteome</keyword>
<dbReference type="EMBL" id="JAGYPM010000001">
    <property type="protein sequence ID" value="MBS4189049.1"/>
    <property type="molecule type" value="Genomic_DNA"/>
</dbReference>
<dbReference type="InterPro" id="IPR009907">
    <property type="entry name" value="RpoY"/>
</dbReference>
<organism evidence="6 7">
    <name type="scientific">Cytobacillus citreus</name>
    <dbReference type="NCBI Taxonomy" id="2833586"/>
    <lineage>
        <taxon>Bacteria</taxon>
        <taxon>Bacillati</taxon>
        <taxon>Bacillota</taxon>
        <taxon>Bacilli</taxon>
        <taxon>Bacillales</taxon>
        <taxon>Bacillaceae</taxon>
        <taxon>Cytobacillus</taxon>
    </lineage>
</organism>
<comment type="similarity">
    <text evidence="5">Belongs to the RNA polymerase subunit epsilon family.</text>
</comment>
<comment type="caution">
    <text evidence="6">The sequence shown here is derived from an EMBL/GenBank/DDBJ whole genome shotgun (WGS) entry which is preliminary data.</text>
</comment>
<keyword evidence="3 5" id="KW-0548">Nucleotidyltransferase</keyword>
<dbReference type="HAMAP" id="MF_01553">
    <property type="entry name" value="RNApol_bact_RpoY"/>
    <property type="match status" value="1"/>
</dbReference>
<dbReference type="Proteomes" id="UP000681027">
    <property type="component" value="Unassembled WGS sequence"/>
</dbReference>
<evidence type="ECO:0000313" key="7">
    <source>
        <dbReference type="Proteomes" id="UP000681027"/>
    </source>
</evidence>
<sequence>MIFKVFYQESNKEVPVREKTQTIYMEAESERDVRLKLADRPYNIEFITELKGDFLEFEKQREDFNVLEIR</sequence>
<dbReference type="RefSeq" id="WP_213100530.1">
    <property type="nucleotide sequence ID" value="NZ_JAGYPM010000001.1"/>
</dbReference>
<accession>A0ABS5NQ56</accession>
<keyword evidence="4 5" id="KW-0804">Transcription</keyword>